<dbReference type="InterPro" id="IPR037914">
    <property type="entry name" value="SpoVT-AbrB_sf"/>
</dbReference>
<dbReference type="InterPro" id="IPR007159">
    <property type="entry name" value="SpoVT-AbrB_dom"/>
</dbReference>
<accession>E8V2Y2</accession>
<evidence type="ECO:0000313" key="3">
    <source>
        <dbReference type="Proteomes" id="UP000006844"/>
    </source>
</evidence>
<dbReference type="Gene3D" id="2.10.260.10">
    <property type="match status" value="1"/>
</dbReference>
<dbReference type="GO" id="GO:0003677">
    <property type="term" value="F:DNA binding"/>
    <property type="evidence" value="ECO:0007669"/>
    <property type="project" value="InterPro"/>
</dbReference>
<dbReference type="InterPro" id="IPR013432">
    <property type="entry name" value="Doc_partner"/>
</dbReference>
<dbReference type="STRING" id="401053.AciPR4_3930"/>
<evidence type="ECO:0000313" key="2">
    <source>
        <dbReference type="EMBL" id="ADV84679.1"/>
    </source>
</evidence>
<protein>
    <submittedName>
        <fullName evidence="2">Addiction module antidote</fullName>
    </submittedName>
</protein>
<gene>
    <name evidence="2" type="ordered locus">AciPR4_3930</name>
</gene>
<sequence length="75" mass="8436">MGMTLRIITVGNSAGVVLPKELMAKFNLEKGDELYVTETPEGLHLSPHQPDFAAKMDVARRVMRENRDVLRKLAE</sequence>
<organism evidence="2 3">
    <name type="scientific">Terriglobus saanensis (strain ATCC BAA-1853 / DSM 23119 / SP1PR4)</name>
    <dbReference type="NCBI Taxonomy" id="401053"/>
    <lineage>
        <taxon>Bacteria</taxon>
        <taxon>Pseudomonadati</taxon>
        <taxon>Acidobacteriota</taxon>
        <taxon>Terriglobia</taxon>
        <taxon>Terriglobales</taxon>
        <taxon>Acidobacteriaceae</taxon>
        <taxon>Terriglobus</taxon>
    </lineage>
</organism>
<dbReference type="RefSeq" id="WP_013570409.1">
    <property type="nucleotide sequence ID" value="NC_014963.1"/>
</dbReference>
<dbReference type="HOGENOM" id="CLU_179961_1_0_0"/>
<keyword evidence="3" id="KW-1185">Reference proteome</keyword>
<dbReference type="SMART" id="SM00966">
    <property type="entry name" value="SpoVT_AbrB"/>
    <property type="match status" value="1"/>
</dbReference>
<dbReference type="EMBL" id="CP002467">
    <property type="protein sequence ID" value="ADV84679.1"/>
    <property type="molecule type" value="Genomic_DNA"/>
</dbReference>
<dbReference type="Proteomes" id="UP000006844">
    <property type="component" value="Chromosome"/>
</dbReference>
<reference evidence="2 3" key="1">
    <citation type="journal article" date="2012" name="Stand. Genomic Sci.">
        <title>Complete genome sequence of Terriglobus saanensis type strain SP1PR4(T), an Acidobacteria from tundra soil.</title>
        <authorList>
            <person name="Rawat S.R."/>
            <person name="Mannisto M.K."/>
            <person name="Starovoytov V."/>
            <person name="Goodwin L."/>
            <person name="Nolan M."/>
            <person name="Hauser L."/>
            <person name="Land M."/>
            <person name="Davenport K.W."/>
            <person name="Woyke T."/>
            <person name="Haggblom M.M."/>
        </authorList>
    </citation>
    <scope>NUCLEOTIDE SEQUENCE</scope>
    <source>
        <strain evidence="3">ATCC BAA-1853 / DSM 23119 / SP1PR4</strain>
    </source>
</reference>
<name>E8V2Y2_TERSS</name>
<feature type="domain" description="SpoVT-AbrB" evidence="1">
    <location>
        <begin position="8"/>
        <end position="53"/>
    </location>
</feature>
<dbReference type="SUPFAM" id="SSF89447">
    <property type="entry name" value="AbrB/MazE/MraZ-like"/>
    <property type="match status" value="1"/>
</dbReference>
<dbReference type="eggNOG" id="COG2336">
    <property type="taxonomic scope" value="Bacteria"/>
</dbReference>
<evidence type="ECO:0000259" key="1">
    <source>
        <dbReference type="SMART" id="SM00966"/>
    </source>
</evidence>
<dbReference type="KEGG" id="tsa:AciPR4_3930"/>
<dbReference type="AlphaFoldDB" id="E8V2Y2"/>
<dbReference type="NCBIfam" id="TIGR02609">
    <property type="entry name" value="doc_partner"/>
    <property type="match status" value="1"/>
</dbReference>
<proteinExistence type="predicted"/>
<dbReference type="Pfam" id="PF04014">
    <property type="entry name" value="MazE_antitoxin"/>
    <property type="match status" value="1"/>
</dbReference>